<organism evidence="1 2">
    <name type="scientific">Mariniblastus fucicola</name>
    <dbReference type="NCBI Taxonomy" id="980251"/>
    <lineage>
        <taxon>Bacteria</taxon>
        <taxon>Pseudomonadati</taxon>
        <taxon>Planctomycetota</taxon>
        <taxon>Planctomycetia</taxon>
        <taxon>Pirellulales</taxon>
        <taxon>Pirellulaceae</taxon>
        <taxon>Mariniblastus</taxon>
    </lineage>
</organism>
<dbReference type="EMBL" id="CP042912">
    <property type="protein sequence ID" value="QEG21045.1"/>
    <property type="molecule type" value="Genomic_DNA"/>
</dbReference>
<gene>
    <name evidence="1" type="ORF">MFFC18_08970</name>
</gene>
<proteinExistence type="predicted"/>
<dbReference type="Proteomes" id="UP000322214">
    <property type="component" value="Chromosome"/>
</dbReference>
<dbReference type="AlphaFoldDB" id="A0A5B9P780"/>
<evidence type="ECO:0000313" key="2">
    <source>
        <dbReference type="Proteomes" id="UP000322214"/>
    </source>
</evidence>
<name>A0A5B9P780_9BACT</name>
<protein>
    <submittedName>
        <fullName evidence="1">Uncharacterized protein</fullName>
    </submittedName>
</protein>
<reference evidence="1" key="1">
    <citation type="submission" date="2019-08" db="EMBL/GenBank/DDBJ databases">
        <title>Deep-cultivation of Planctomycetes and their phenomic and genomic characterization uncovers novel biology.</title>
        <authorList>
            <person name="Wiegand S."/>
            <person name="Jogler M."/>
            <person name="Boedeker C."/>
            <person name="Pinto D."/>
            <person name="Vollmers J."/>
            <person name="Rivas-Marin E."/>
            <person name="Kohn T."/>
            <person name="Peeters S.H."/>
            <person name="Heuer A."/>
            <person name="Rast P."/>
            <person name="Oberbeckmann S."/>
            <person name="Bunk B."/>
            <person name="Jeske O."/>
            <person name="Meyerdierks A."/>
            <person name="Storesund J.E."/>
            <person name="Kallscheuer N."/>
            <person name="Luecker S."/>
            <person name="Lage O.M."/>
            <person name="Pohl T."/>
            <person name="Merkel B.J."/>
            <person name="Hornburger P."/>
            <person name="Mueller R.-W."/>
            <person name="Bruemmer F."/>
            <person name="Labrenz M."/>
            <person name="Spormann A.M."/>
            <person name="Op den Camp H."/>
            <person name="Overmann J."/>
            <person name="Amann R."/>
            <person name="Jetten M.S.M."/>
            <person name="Mascher T."/>
            <person name="Medema M.H."/>
            <person name="Devos D.P."/>
            <person name="Kaster A.-K."/>
            <person name="Ovreas L."/>
            <person name="Rohde M."/>
            <person name="Galperin M.Y."/>
            <person name="Jogler C."/>
        </authorList>
    </citation>
    <scope>NUCLEOTIDE SEQUENCE [LARGE SCALE GENOMIC DNA]</scope>
    <source>
        <strain evidence="1">FC18</strain>
    </source>
</reference>
<evidence type="ECO:0000313" key="1">
    <source>
        <dbReference type="EMBL" id="QEG21045.1"/>
    </source>
</evidence>
<dbReference type="RefSeq" id="WP_075081923.1">
    <property type="nucleotide sequence ID" value="NZ_CP042912.1"/>
</dbReference>
<dbReference type="KEGG" id="mff:MFFC18_08970"/>
<sequence length="91" mass="10331">MVGELDVAIADQRTTFEFLGEEILIRFRDYRSALAFARMPIPNSVPAGRLLAFGELRLKAQVGQRTPIDLFPHPNWLVRWLSPTIRGLPEA</sequence>
<accession>A0A5B9P780</accession>
<keyword evidence="2" id="KW-1185">Reference proteome</keyword>
<dbReference type="STRING" id="980251.GCA_001642875_02043"/>